<organism evidence="1 2">
    <name type="scientific">Enterococcus silesiacus</name>
    <dbReference type="NCBI Taxonomy" id="332949"/>
    <lineage>
        <taxon>Bacteria</taxon>
        <taxon>Bacillati</taxon>
        <taxon>Bacillota</taxon>
        <taxon>Bacilli</taxon>
        <taxon>Lactobacillales</taxon>
        <taxon>Enterococcaceae</taxon>
        <taxon>Enterococcus</taxon>
    </lineage>
</organism>
<accession>A0AA91G900</accession>
<evidence type="ECO:0000313" key="2">
    <source>
        <dbReference type="Proteomes" id="UP000183039"/>
    </source>
</evidence>
<name>A0AA91G900_9ENTE</name>
<dbReference type="AlphaFoldDB" id="A0AA91G900"/>
<comment type="caution">
    <text evidence="1">The sequence shown here is derived from an EMBL/GenBank/DDBJ whole genome shotgun (WGS) entry which is preliminary data.</text>
</comment>
<dbReference type="Proteomes" id="UP000183039">
    <property type="component" value="Unassembled WGS sequence"/>
</dbReference>
<dbReference type="InterPro" id="IPR036866">
    <property type="entry name" value="RibonucZ/Hydroxyglut_hydro"/>
</dbReference>
<protein>
    <submittedName>
        <fullName evidence="1">Uncharacterized protein</fullName>
    </submittedName>
</protein>
<reference evidence="1 2" key="1">
    <citation type="submission" date="2014-12" db="EMBL/GenBank/DDBJ databases">
        <title>Draft genome sequences of 29 type strains of Enterococci.</title>
        <authorList>
            <person name="Zhong Z."/>
            <person name="Sun Z."/>
            <person name="Liu W."/>
            <person name="Zhang W."/>
            <person name="Zhang H."/>
        </authorList>
    </citation>
    <scope>NUCLEOTIDE SEQUENCE [LARGE SCALE GENOMIC DNA]</scope>
    <source>
        <strain evidence="1 2">DSM 22801</strain>
    </source>
</reference>
<evidence type="ECO:0000313" key="1">
    <source>
        <dbReference type="EMBL" id="OJG90981.1"/>
    </source>
</evidence>
<proteinExistence type="predicted"/>
<dbReference type="Gene3D" id="3.60.15.10">
    <property type="entry name" value="Ribonuclease Z/Hydroxyacylglutathione hydrolase-like"/>
    <property type="match status" value="1"/>
</dbReference>
<gene>
    <name evidence="1" type="ORF">RV15_GL000977</name>
</gene>
<dbReference type="RefSeq" id="WP_139243024.1">
    <property type="nucleotide sequence ID" value="NZ_JXLC01000017.1"/>
</dbReference>
<sequence length="79" mass="8832">MIYAGAAQPTGPLNLTISTNDALDTSYTFPEAQIIPLHFEGWKHFTQNEQDLLDAFGVLNIQHKLNVLTLGEKTAFFPR</sequence>
<dbReference type="EMBL" id="JXLC01000017">
    <property type="protein sequence ID" value="OJG90981.1"/>
    <property type="molecule type" value="Genomic_DNA"/>
</dbReference>